<evidence type="ECO:0000313" key="1">
    <source>
        <dbReference type="EMBL" id="KAJ3251054.1"/>
    </source>
</evidence>
<gene>
    <name evidence="1" type="ORF">HK103_002905</name>
</gene>
<keyword evidence="2" id="KW-1185">Reference proteome</keyword>
<feature type="non-terminal residue" evidence="1">
    <location>
        <position position="115"/>
    </location>
</feature>
<reference evidence="1" key="1">
    <citation type="submission" date="2020-05" db="EMBL/GenBank/DDBJ databases">
        <title>Phylogenomic resolution of chytrid fungi.</title>
        <authorList>
            <person name="Stajich J.E."/>
            <person name="Amses K."/>
            <person name="Simmons R."/>
            <person name="Seto K."/>
            <person name="Myers J."/>
            <person name="Bonds A."/>
            <person name="Quandt C.A."/>
            <person name="Barry K."/>
            <person name="Liu P."/>
            <person name="Grigoriev I."/>
            <person name="Longcore J.E."/>
            <person name="James T.Y."/>
        </authorList>
    </citation>
    <scope>NUCLEOTIDE SEQUENCE</scope>
    <source>
        <strain evidence="1">PLAUS21</strain>
    </source>
</reference>
<dbReference type="AlphaFoldDB" id="A0AAD5XZW9"/>
<sequence length="115" mass="13544">MDYTWREFFKAVNTKEYHSQRETKANETADKLNVLGDIKEIGSTSKALAIHRPDFDYLLIFPEEPYFWDFEESPITDDIIDYMNHAKYFRKIENVLGNGIVDYPSFVYTSTASIR</sequence>
<comment type="caution">
    <text evidence="1">The sequence shown here is derived from an EMBL/GenBank/DDBJ whole genome shotgun (WGS) entry which is preliminary data.</text>
</comment>
<organism evidence="1 2">
    <name type="scientific">Boothiomyces macroporosus</name>
    <dbReference type="NCBI Taxonomy" id="261099"/>
    <lineage>
        <taxon>Eukaryota</taxon>
        <taxon>Fungi</taxon>
        <taxon>Fungi incertae sedis</taxon>
        <taxon>Chytridiomycota</taxon>
        <taxon>Chytridiomycota incertae sedis</taxon>
        <taxon>Chytridiomycetes</taxon>
        <taxon>Rhizophydiales</taxon>
        <taxon>Terramycetaceae</taxon>
        <taxon>Boothiomyces</taxon>
    </lineage>
</organism>
<dbReference type="Proteomes" id="UP001210925">
    <property type="component" value="Unassembled WGS sequence"/>
</dbReference>
<evidence type="ECO:0000313" key="2">
    <source>
        <dbReference type="Proteomes" id="UP001210925"/>
    </source>
</evidence>
<protein>
    <submittedName>
        <fullName evidence="1">Uncharacterized protein</fullName>
    </submittedName>
</protein>
<accession>A0AAD5XZW9</accession>
<dbReference type="EMBL" id="JADGKB010000204">
    <property type="protein sequence ID" value="KAJ3251054.1"/>
    <property type="molecule type" value="Genomic_DNA"/>
</dbReference>
<proteinExistence type="predicted"/>
<name>A0AAD5XZW9_9FUNG</name>